<comment type="subcellular location">
    <subcellularLocation>
        <location evidence="1">Secreted</location>
    </subcellularLocation>
</comment>
<dbReference type="GO" id="GO:0005576">
    <property type="term" value="C:extracellular region"/>
    <property type="evidence" value="ECO:0007669"/>
    <property type="project" value="UniProtKB-SubCell"/>
</dbReference>
<dbReference type="GO" id="GO:0006508">
    <property type="term" value="P:proteolysis"/>
    <property type="evidence" value="ECO:0007669"/>
    <property type="project" value="UniProtKB-KW"/>
</dbReference>
<dbReference type="AlphaFoldDB" id="A0A371DZP6"/>
<dbReference type="STRING" id="157652.A0A371DZP6"/>
<sequence length="152" mass="17414">MFFHMLKARFFPSTYIVYMGDHPKGMDSASLPSLHITMAKIVLGSDFEAEAILHSYKRSYTPFLSQLSLKIFTQRSWKKNHEIIRRITTQLARSWDFVGVLQQIQRTSIESDIIVGVIDTGVWPESKSFSDKGFGPPPSKWKGSLHNFTCNK</sequence>
<comment type="similarity">
    <text evidence="2">Belongs to the peptidase S8 family.</text>
</comment>
<proteinExistence type="inferred from homology"/>
<gene>
    <name evidence="4" type="primary">SBT4.3</name>
    <name evidence="4" type="ORF">CR513_62710</name>
</gene>
<comment type="caution">
    <text evidence="4">The sequence shown here is derived from an EMBL/GenBank/DDBJ whole genome shotgun (WGS) entry which is preliminary data.</text>
</comment>
<accession>A0A371DZP6</accession>
<reference evidence="4" key="1">
    <citation type="submission" date="2018-05" db="EMBL/GenBank/DDBJ databases">
        <title>Draft genome of Mucuna pruriens seed.</title>
        <authorList>
            <person name="Nnadi N.E."/>
            <person name="Vos R."/>
            <person name="Hasami M.H."/>
            <person name="Devisetty U.K."/>
            <person name="Aguiy J.C."/>
        </authorList>
    </citation>
    <scope>NUCLEOTIDE SEQUENCE [LARGE SCALE GENOMIC DNA]</scope>
    <source>
        <strain evidence="4">JCA_2017</strain>
    </source>
</reference>
<evidence type="ECO:0000256" key="1">
    <source>
        <dbReference type="ARBA" id="ARBA00004613"/>
    </source>
</evidence>
<dbReference type="OrthoDB" id="2014869at2759"/>
<organism evidence="4 5">
    <name type="scientific">Mucuna pruriens</name>
    <name type="common">Velvet bean</name>
    <name type="synonym">Dolichos pruriens</name>
    <dbReference type="NCBI Taxonomy" id="157652"/>
    <lineage>
        <taxon>Eukaryota</taxon>
        <taxon>Viridiplantae</taxon>
        <taxon>Streptophyta</taxon>
        <taxon>Embryophyta</taxon>
        <taxon>Tracheophyta</taxon>
        <taxon>Spermatophyta</taxon>
        <taxon>Magnoliopsida</taxon>
        <taxon>eudicotyledons</taxon>
        <taxon>Gunneridae</taxon>
        <taxon>Pentapetalae</taxon>
        <taxon>rosids</taxon>
        <taxon>fabids</taxon>
        <taxon>Fabales</taxon>
        <taxon>Fabaceae</taxon>
        <taxon>Papilionoideae</taxon>
        <taxon>50 kb inversion clade</taxon>
        <taxon>NPAAA clade</taxon>
        <taxon>indigoferoid/millettioid clade</taxon>
        <taxon>Phaseoleae</taxon>
        <taxon>Mucuna</taxon>
    </lineage>
</organism>
<dbReference type="EMBL" id="QJKJ01017927">
    <property type="protein sequence ID" value="RDX58010.1"/>
    <property type="molecule type" value="Genomic_DNA"/>
</dbReference>
<evidence type="ECO:0000313" key="4">
    <source>
        <dbReference type="EMBL" id="RDX58010.1"/>
    </source>
</evidence>
<dbReference type="PANTHER" id="PTHR10795">
    <property type="entry name" value="PROPROTEIN CONVERTASE SUBTILISIN/KEXIN"/>
    <property type="match status" value="1"/>
</dbReference>
<evidence type="ECO:0000256" key="3">
    <source>
        <dbReference type="ARBA" id="ARBA00022729"/>
    </source>
</evidence>
<evidence type="ECO:0000313" key="5">
    <source>
        <dbReference type="Proteomes" id="UP000257109"/>
    </source>
</evidence>
<keyword evidence="3" id="KW-0732">Signal</keyword>
<dbReference type="Gene3D" id="3.30.70.80">
    <property type="entry name" value="Peptidase S8 propeptide/proteinase inhibitor I9"/>
    <property type="match status" value="1"/>
</dbReference>
<dbReference type="SUPFAM" id="SSF52743">
    <property type="entry name" value="Subtilisin-like"/>
    <property type="match status" value="1"/>
</dbReference>
<feature type="non-terminal residue" evidence="4">
    <location>
        <position position="1"/>
    </location>
</feature>
<name>A0A371DZP6_MUCPR</name>
<keyword evidence="5" id="KW-1185">Reference proteome</keyword>
<dbReference type="Proteomes" id="UP000257109">
    <property type="component" value="Unassembled WGS sequence"/>
</dbReference>
<dbReference type="InterPro" id="IPR045051">
    <property type="entry name" value="SBT"/>
</dbReference>
<dbReference type="GO" id="GO:0004252">
    <property type="term" value="F:serine-type endopeptidase activity"/>
    <property type="evidence" value="ECO:0007669"/>
    <property type="project" value="InterPro"/>
</dbReference>
<dbReference type="InterPro" id="IPR036852">
    <property type="entry name" value="Peptidase_S8/S53_dom_sf"/>
</dbReference>
<dbReference type="InterPro" id="IPR037045">
    <property type="entry name" value="S8pro/Inhibitor_I9_sf"/>
</dbReference>
<evidence type="ECO:0000256" key="2">
    <source>
        <dbReference type="ARBA" id="ARBA00011073"/>
    </source>
</evidence>
<protein>
    <submittedName>
        <fullName evidence="4">Subtilisin-like protease SBT4.3</fullName>
    </submittedName>
</protein>
<dbReference type="Gene3D" id="3.40.50.200">
    <property type="entry name" value="Peptidase S8/S53 domain"/>
    <property type="match status" value="1"/>
</dbReference>